<dbReference type="GO" id="GO:0003887">
    <property type="term" value="F:DNA-directed DNA polymerase activity"/>
    <property type="evidence" value="ECO:0007669"/>
    <property type="project" value="TreeGrafter"/>
</dbReference>
<dbReference type="PROSITE" id="PS50173">
    <property type="entry name" value="UMUC"/>
    <property type="match status" value="1"/>
</dbReference>
<evidence type="ECO:0000259" key="2">
    <source>
        <dbReference type="PROSITE" id="PS50173"/>
    </source>
</evidence>
<dbReference type="InterPro" id="IPR043502">
    <property type="entry name" value="DNA/RNA_pol_sf"/>
</dbReference>
<proteinExistence type="inferred from homology"/>
<accession>E7N0D4</accession>
<comment type="caution">
    <text evidence="3">The sequence shown here is derived from an EMBL/GenBank/DDBJ whole genome shotgun (WGS) entry which is preliminary data.</text>
</comment>
<dbReference type="InterPro" id="IPR050116">
    <property type="entry name" value="DNA_polymerase-Y"/>
</dbReference>
<dbReference type="GO" id="GO:0042276">
    <property type="term" value="P:error-prone translesion synthesis"/>
    <property type="evidence" value="ECO:0007669"/>
    <property type="project" value="TreeGrafter"/>
</dbReference>
<dbReference type="GO" id="GO:0009432">
    <property type="term" value="P:SOS response"/>
    <property type="evidence" value="ECO:0007669"/>
    <property type="project" value="TreeGrafter"/>
</dbReference>
<name>E7N0D4_9FIRM</name>
<dbReference type="PANTHER" id="PTHR11076:SF35">
    <property type="entry name" value="DNA REPAIR PROTEIN HOMOLOG YOBH"/>
    <property type="match status" value="1"/>
</dbReference>
<evidence type="ECO:0000256" key="1">
    <source>
        <dbReference type="ARBA" id="ARBA00010945"/>
    </source>
</evidence>
<dbReference type="Proteomes" id="UP000004633">
    <property type="component" value="Unassembled WGS sequence"/>
</dbReference>
<dbReference type="PANTHER" id="PTHR11076">
    <property type="entry name" value="DNA REPAIR POLYMERASE UMUC / TRANSFERASE FAMILY MEMBER"/>
    <property type="match status" value="1"/>
</dbReference>
<evidence type="ECO:0000313" key="4">
    <source>
        <dbReference type="Proteomes" id="UP000004633"/>
    </source>
</evidence>
<dbReference type="InterPro" id="IPR001126">
    <property type="entry name" value="UmuC"/>
</dbReference>
<dbReference type="Pfam" id="PF00817">
    <property type="entry name" value="IMS"/>
    <property type="match status" value="1"/>
</dbReference>
<dbReference type="SUPFAM" id="SSF56672">
    <property type="entry name" value="DNA/RNA polymerases"/>
    <property type="match status" value="1"/>
</dbReference>
<keyword evidence="4" id="KW-1185">Reference proteome</keyword>
<organism evidence="3 4">
    <name type="scientific">Selenomonas artemidis F0399</name>
    <dbReference type="NCBI Taxonomy" id="749551"/>
    <lineage>
        <taxon>Bacteria</taxon>
        <taxon>Bacillati</taxon>
        <taxon>Bacillota</taxon>
        <taxon>Negativicutes</taxon>
        <taxon>Selenomonadales</taxon>
        <taxon>Selenomonadaceae</taxon>
        <taxon>Selenomonas</taxon>
    </lineage>
</organism>
<dbReference type="GO" id="GO:0005829">
    <property type="term" value="C:cytosol"/>
    <property type="evidence" value="ECO:0007669"/>
    <property type="project" value="TreeGrafter"/>
</dbReference>
<evidence type="ECO:0000313" key="3">
    <source>
        <dbReference type="EMBL" id="EFW30346.1"/>
    </source>
</evidence>
<dbReference type="Gene3D" id="3.30.70.270">
    <property type="match status" value="1"/>
</dbReference>
<dbReference type="Gene3D" id="1.10.150.20">
    <property type="entry name" value="5' to 3' exonuclease, C-terminal subdomain"/>
    <property type="match status" value="1"/>
</dbReference>
<dbReference type="GO" id="GO:0003684">
    <property type="term" value="F:damaged DNA binding"/>
    <property type="evidence" value="ECO:0007669"/>
    <property type="project" value="InterPro"/>
</dbReference>
<gene>
    <name evidence="3" type="ORF">HMPREF9555_00434</name>
</gene>
<dbReference type="AlphaFoldDB" id="E7N0D4"/>
<sequence>MKNIRQQVLFPFFSTSDQNDLHFTNACAILYKKEEPNVQQHTYIAIDLKSFYASVECIERGLNPLTTNLVVADESRTSKTICLAVSPALKAHGIGGRPRLFEVIRQIEQVNRRRRIRAPRRELTGESTDAKELANRPSLAVSYHIALPRMALYMDYSMRIYEIYLRRIAPADIHIYSIDEVFIDATSYLDTEGISAHAFTIRLIRDVLRETGITATAGIGTNLYLAKIAMDIVAKHIPPDADGVRIAELDALEYRRRLWAHTPLTDFWRIGRGTAKKLEAHGLYTMGDIARCSLGNPREPLNEDLLYRLFGIQAELLIDHAWGHEPVRMEDIKSYRPKSRSTHMGQVLQNPYNAEKARLIVWEMADALSLELAEKHLTTDRLELTVGYDIECLTRPEISTAYRGRIRLDRYGRRVPWPAHGRALVERGTSTHTIMEALTALYDEIINPALLIRRLSISAHHLMRTDEIPPIEQIDLFSAEETAQASLTEADKKSHVKNHALQEAIVAIKKVYGKNAILRGANLLEDATARLRNSQIGGHKA</sequence>
<dbReference type="HOGENOM" id="CLU_012348_5_1_9"/>
<dbReference type="STRING" id="749551.HMPREF9555_00434"/>
<dbReference type="InterPro" id="IPR043128">
    <property type="entry name" value="Rev_trsase/Diguanyl_cyclase"/>
</dbReference>
<dbReference type="GO" id="GO:0006281">
    <property type="term" value="P:DNA repair"/>
    <property type="evidence" value="ECO:0007669"/>
    <property type="project" value="InterPro"/>
</dbReference>
<protein>
    <submittedName>
        <fullName evidence="3">ImpB/MucB/SamB family protein</fullName>
    </submittedName>
</protein>
<reference evidence="3 4" key="1">
    <citation type="submission" date="2010-08" db="EMBL/GenBank/DDBJ databases">
        <authorList>
            <person name="Weinstock G."/>
            <person name="Sodergren E."/>
            <person name="Clifton S."/>
            <person name="Fulton L."/>
            <person name="Fulton B."/>
            <person name="Courtney L."/>
            <person name="Fronick C."/>
            <person name="Harrison M."/>
            <person name="Strong C."/>
            <person name="Farmer C."/>
            <person name="Delahaunty K."/>
            <person name="Markovic C."/>
            <person name="Hall O."/>
            <person name="Minx P."/>
            <person name="Tomlinson C."/>
            <person name="Mitreva M."/>
            <person name="Hou S."/>
            <person name="Chen J."/>
            <person name="Wollam A."/>
            <person name="Pepin K.H."/>
            <person name="Johnson M."/>
            <person name="Bhonagiri V."/>
            <person name="Zhang X."/>
            <person name="Suruliraj S."/>
            <person name="Warren W."/>
            <person name="Chinwalla A."/>
            <person name="Mardis E.R."/>
            <person name="Wilson R.K."/>
        </authorList>
    </citation>
    <scope>NUCLEOTIDE SEQUENCE [LARGE SCALE GENOMIC DNA]</scope>
    <source>
        <strain evidence="3 4">F0399</strain>
    </source>
</reference>
<feature type="domain" description="UmuC" evidence="2">
    <location>
        <begin position="43"/>
        <end position="271"/>
    </location>
</feature>
<dbReference type="EMBL" id="AECV01000003">
    <property type="protein sequence ID" value="EFW30346.1"/>
    <property type="molecule type" value="Genomic_DNA"/>
</dbReference>
<comment type="similarity">
    <text evidence="1">Belongs to the DNA polymerase type-Y family.</text>
</comment>